<organism evidence="2 3">
    <name type="scientific">Scophthalmus maximus</name>
    <name type="common">Turbot</name>
    <name type="synonym">Psetta maxima</name>
    <dbReference type="NCBI Taxonomy" id="52904"/>
    <lineage>
        <taxon>Eukaryota</taxon>
        <taxon>Metazoa</taxon>
        <taxon>Chordata</taxon>
        <taxon>Craniata</taxon>
        <taxon>Vertebrata</taxon>
        <taxon>Euteleostomi</taxon>
        <taxon>Actinopterygii</taxon>
        <taxon>Neopterygii</taxon>
        <taxon>Teleostei</taxon>
        <taxon>Neoteleostei</taxon>
        <taxon>Acanthomorphata</taxon>
        <taxon>Carangaria</taxon>
        <taxon>Pleuronectiformes</taxon>
        <taxon>Pleuronectoidei</taxon>
        <taxon>Scophthalmidae</taxon>
        <taxon>Scophthalmus</taxon>
    </lineage>
</organism>
<feature type="compositionally biased region" description="Acidic residues" evidence="1">
    <location>
        <begin position="1"/>
        <end position="18"/>
    </location>
</feature>
<proteinExistence type="predicted"/>
<name>A0A6A4S563_SCOMX</name>
<reference evidence="2 3" key="1">
    <citation type="submission" date="2019-06" db="EMBL/GenBank/DDBJ databases">
        <title>Draft genomes of female and male turbot (Scophthalmus maximus).</title>
        <authorList>
            <person name="Xu H."/>
            <person name="Xu X.-W."/>
            <person name="Shao C."/>
            <person name="Chen S."/>
        </authorList>
    </citation>
    <scope>NUCLEOTIDE SEQUENCE [LARGE SCALE GENOMIC DNA]</scope>
    <source>
        <strain evidence="2">Ysfricsl-2016a</strain>
        <tissue evidence="2">Blood</tissue>
    </source>
</reference>
<accession>A0A6A4S563</accession>
<feature type="compositionally biased region" description="Basic and acidic residues" evidence="1">
    <location>
        <begin position="41"/>
        <end position="53"/>
    </location>
</feature>
<protein>
    <submittedName>
        <fullName evidence="2">Uncharacterized protein</fullName>
    </submittedName>
</protein>
<feature type="compositionally biased region" description="Basic and acidic residues" evidence="1">
    <location>
        <begin position="84"/>
        <end position="103"/>
    </location>
</feature>
<dbReference type="Proteomes" id="UP000438429">
    <property type="component" value="Unassembled WGS sequence"/>
</dbReference>
<evidence type="ECO:0000256" key="1">
    <source>
        <dbReference type="SAM" id="MobiDB-lite"/>
    </source>
</evidence>
<dbReference type="EMBL" id="VEVO01000019">
    <property type="protein sequence ID" value="KAF0026462.1"/>
    <property type="molecule type" value="Genomic_DNA"/>
</dbReference>
<comment type="caution">
    <text evidence="2">The sequence shown here is derived from an EMBL/GenBank/DDBJ whole genome shotgun (WGS) entry which is preliminary data.</text>
</comment>
<dbReference type="AlphaFoldDB" id="A0A6A4S563"/>
<evidence type="ECO:0000313" key="3">
    <source>
        <dbReference type="Proteomes" id="UP000438429"/>
    </source>
</evidence>
<feature type="region of interest" description="Disordered" evidence="1">
    <location>
        <begin position="1"/>
        <end position="129"/>
    </location>
</feature>
<sequence length="181" mass="19886">MMVTDEREEGLESGDTDPDSLVTVGTGRKLFVYRMRRKHFGDKAGGRRTEDRGGACAPEEPPGSRRSPGGRADHSPLRRSALGFRKDTLASGDGRSHQQRKESGSVSPHHRIPQEKCGSGRGAHAKCRREERKGIAVVLTSVRVPIPLRPVVLMLRRCLRSDILQHRCPTEGGGGSVMMRV</sequence>
<evidence type="ECO:0000313" key="2">
    <source>
        <dbReference type="EMBL" id="KAF0026462.1"/>
    </source>
</evidence>
<gene>
    <name evidence="2" type="ORF">F2P81_021199</name>
</gene>